<gene>
    <name evidence="7" type="ORF">A4A58_16910</name>
</gene>
<evidence type="ECO:0000256" key="4">
    <source>
        <dbReference type="ARBA" id="ARBA00023136"/>
    </source>
</evidence>
<evidence type="ECO:0000256" key="1">
    <source>
        <dbReference type="ARBA" id="ARBA00004141"/>
    </source>
</evidence>
<protein>
    <recommendedName>
        <fullName evidence="6">O-antigen ligase-related domain-containing protein</fullName>
    </recommendedName>
</protein>
<feature type="transmembrane region" description="Helical" evidence="5">
    <location>
        <begin position="55"/>
        <end position="80"/>
    </location>
</feature>
<name>A0A161SLB4_9BRAD</name>
<sequence>MIANALLSFGIVLTTASQLRLPGIPLGVGEVCLVLWLAFVSLRVVVTGQFYNATALLRIGAFWACLALALSVGTCVAYLSQELDLPSMLHDTFAYLLVATLTCLIVATMEANVALRQTQWFLIAFWNIALVLQIAAGWSIISLPSVDPWYWDRFRGWAENPNQIALYCAVLTPLSLSLALSAKGFGRIAGSFSCLLTFAVGRLTKSDTFLVAMVIATAIFSVLRLRSWLTSPQHRLNFRSVVAVLVIAAAVPLALALAPYAVATADEFEGLAISLAKDRGGEATKRTASLRLQLWEDALHRGLETGSLGLGPGPHLEKPNVANNKLLPTPFEAHSTLLDMFTQGGLLGVIAVCGLFAGTFMLMFRAKLDALAALFVALAIFSISHFILRHPIVWFAFALSLILGSAPTPSPHTRIGS</sequence>
<dbReference type="PANTHER" id="PTHR37422:SF13">
    <property type="entry name" value="LIPOPOLYSACCHARIDE BIOSYNTHESIS PROTEIN PA4999-RELATED"/>
    <property type="match status" value="1"/>
</dbReference>
<keyword evidence="8" id="KW-1185">Reference proteome</keyword>
<dbReference type="Pfam" id="PF04932">
    <property type="entry name" value="Wzy_C"/>
    <property type="match status" value="1"/>
</dbReference>
<dbReference type="STRING" id="943830.A4A58_16910"/>
<comment type="caution">
    <text evidence="7">The sequence shown here is derived from an EMBL/GenBank/DDBJ whole genome shotgun (WGS) entry which is preliminary data.</text>
</comment>
<feature type="transmembrane region" description="Helical" evidence="5">
    <location>
        <begin position="120"/>
        <end position="141"/>
    </location>
</feature>
<evidence type="ECO:0000256" key="5">
    <source>
        <dbReference type="SAM" id="Phobius"/>
    </source>
</evidence>
<dbReference type="InterPro" id="IPR007016">
    <property type="entry name" value="O-antigen_ligase-rel_domated"/>
</dbReference>
<feature type="transmembrane region" description="Helical" evidence="5">
    <location>
        <begin position="28"/>
        <end position="46"/>
    </location>
</feature>
<feature type="domain" description="O-antigen ligase-related" evidence="6">
    <location>
        <begin position="193"/>
        <end position="352"/>
    </location>
</feature>
<comment type="subcellular location">
    <subcellularLocation>
        <location evidence="1">Membrane</location>
        <topology evidence="1">Multi-pass membrane protein</topology>
    </subcellularLocation>
</comment>
<dbReference type="InterPro" id="IPR051533">
    <property type="entry name" value="WaaL-like"/>
</dbReference>
<feature type="transmembrane region" description="Helical" evidence="5">
    <location>
        <begin position="241"/>
        <end position="262"/>
    </location>
</feature>
<reference evidence="7" key="1">
    <citation type="submission" date="2016-03" db="EMBL/GenBank/DDBJ databases">
        <title>Microsymbionts genomes from the relict species Vavilovia formosa (Stev.) Fed.</title>
        <authorList>
            <person name="Kopat V."/>
            <person name="Chirak E."/>
            <person name="Kimeklis A."/>
            <person name="Andronov E."/>
        </authorList>
    </citation>
    <scope>NUCLEOTIDE SEQUENCE [LARGE SCALE GENOMIC DNA]</scope>
    <source>
        <strain evidence="7">Vaf07</strain>
    </source>
</reference>
<dbReference type="Proteomes" id="UP000076574">
    <property type="component" value="Unassembled WGS sequence"/>
</dbReference>
<feature type="transmembrane region" description="Helical" evidence="5">
    <location>
        <begin position="371"/>
        <end position="388"/>
    </location>
</feature>
<dbReference type="PANTHER" id="PTHR37422">
    <property type="entry name" value="TEICHURONIC ACID BIOSYNTHESIS PROTEIN TUAE"/>
    <property type="match status" value="1"/>
</dbReference>
<dbReference type="AlphaFoldDB" id="A0A161SLB4"/>
<organism evidence="7 8">
    <name type="scientific">Tardiphaga robiniae</name>
    <dbReference type="NCBI Taxonomy" id="943830"/>
    <lineage>
        <taxon>Bacteria</taxon>
        <taxon>Pseudomonadati</taxon>
        <taxon>Pseudomonadota</taxon>
        <taxon>Alphaproteobacteria</taxon>
        <taxon>Hyphomicrobiales</taxon>
        <taxon>Nitrobacteraceae</taxon>
        <taxon>Tardiphaga</taxon>
    </lineage>
</organism>
<dbReference type="GO" id="GO:0016020">
    <property type="term" value="C:membrane"/>
    <property type="evidence" value="ECO:0007669"/>
    <property type="project" value="UniProtKB-SubCell"/>
</dbReference>
<dbReference type="EMBL" id="LVYV01000054">
    <property type="protein sequence ID" value="KZD20912.1"/>
    <property type="molecule type" value="Genomic_DNA"/>
</dbReference>
<evidence type="ECO:0000313" key="8">
    <source>
        <dbReference type="Proteomes" id="UP000076574"/>
    </source>
</evidence>
<evidence type="ECO:0000256" key="3">
    <source>
        <dbReference type="ARBA" id="ARBA00022989"/>
    </source>
</evidence>
<feature type="transmembrane region" description="Helical" evidence="5">
    <location>
        <begin position="345"/>
        <end position="364"/>
    </location>
</feature>
<evidence type="ECO:0000313" key="7">
    <source>
        <dbReference type="EMBL" id="KZD20912.1"/>
    </source>
</evidence>
<dbReference type="RefSeq" id="WP_068737778.1">
    <property type="nucleotide sequence ID" value="NZ_LVYV01000054.1"/>
</dbReference>
<feature type="transmembrane region" description="Helical" evidence="5">
    <location>
        <begin position="92"/>
        <end position="113"/>
    </location>
</feature>
<keyword evidence="2 5" id="KW-0812">Transmembrane</keyword>
<proteinExistence type="predicted"/>
<evidence type="ECO:0000259" key="6">
    <source>
        <dbReference type="Pfam" id="PF04932"/>
    </source>
</evidence>
<keyword evidence="3 5" id="KW-1133">Transmembrane helix</keyword>
<feature type="transmembrane region" description="Helical" evidence="5">
    <location>
        <begin position="209"/>
        <end position="229"/>
    </location>
</feature>
<accession>A0A161SLB4</accession>
<dbReference type="OrthoDB" id="7813325at2"/>
<keyword evidence="4 5" id="KW-0472">Membrane</keyword>
<evidence type="ECO:0000256" key="2">
    <source>
        <dbReference type="ARBA" id="ARBA00022692"/>
    </source>
</evidence>